<keyword evidence="1" id="KW-0812">Transmembrane</keyword>
<gene>
    <name evidence="2" type="ORF">LVJ77_09310</name>
</gene>
<name>A0A8T9MS88_9NEIS</name>
<sequence length="100" mass="10676">MGYQVGNTCYATKGAAENAYFSQVVPVIQNGRLVQLQYNGNPKHIDGGWTLNGRTVSAGLPQCSSAENFKDGAQVGLAFLSVAVVLWGIINIKTILDKFA</sequence>
<keyword evidence="3" id="KW-1185">Reference proteome</keyword>
<keyword evidence="1" id="KW-0472">Membrane</keyword>
<organism evidence="2 3">
    <name type="scientific">Conchiformibius kuhniae</name>
    <dbReference type="NCBI Taxonomy" id="211502"/>
    <lineage>
        <taxon>Bacteria</taxon>
        <taxon>Pseudomonadati</taxon>
        <taxon>Pseudomonadota</taxon>
        <taxon>Betaproteobacteria</taxon>
        <taxon>Neisseriales</taxon>
        <taxon>Neisseriaceae</taxon>
        <taxon>Conchiformibius</taxon>
    </lineage>
</organism>
<evidence type="ECO:0000313" key="2">
    <source>
        <dbReference type="EMBL" id="UOP04477.1"/>
    </source>
</evidence>
<reference evidence="2" key="2">
    <citation type="submission" date="2024-09" db="EMBL/GenBank/DDBJ databases">
        <authorList>
            <person name="Veyrier F.J."/>
        </authorList>
    </citation>
    <scope>NUCLEOTIDE SEQUENCE</scope>
    <source>
        <strain evidence="2">17694</strain>
    </source>
</reference>
<reference evidence="2" key="1">
    <citation type="journal article" date="2022" name="Res Sq">
        <title>Evolution of multicellular longitudinally dividing oral cavity symbionts (Neisseriaceae).</title>
        <authorList>
            <person name="Nyongesa S."/>
            <person name="Weber P."/>
            <person name="Bernet E."/>
            <person name="Pullido F."/>
            <person name="Nieckarz M."/>
            <person name="Delaby M."/>
            <person name="Nieves C."/>
            <person name="Viehboeck T."/>
            <person name="Krause N."/>
            <person name="Rivera-Millot A."/>
            <person name="Nakamura A."/>
            <person name="Vischer N."/>
            <person name="VanNieuwenhze M."/>
            <person name="Brun Y."/>
            <person name="Cava F."/>
            <person name="Bulgheresi S."/>
            <person name="Veyrier F."/>
        </authorList>
    </citation>
    <scope>NUCLEOTIDE SEQUENCE</scope>
    <source>
        <strain evidence="2">17694</strain>
    </source>
</reference>
<evidence type="ECO:0000256" key="1">
    <source>
        <dbReference type="SAM" id="Phobius"/>
    </source>
</evidence>
<protein>
    <submittedName>
        <fullName evidence="2">Uncharacterized protein</fullName>
    </submittedName>
</protein>
<evidence type="ECO:0000313" key="3">
    <source>
        <dbReference type="Proteomes" id="UP000831534"/>
    </source>
</evidence>
<keyword evidence="1" id="KW-1133">Transmembrane helix</keyword>
<dbReference type="RefSeq" id="WP_027009666.1">
    <property type="nucleotide sequence ID" value="NZ_CP091521.1"/>
</dbReference>
<dbReference type="Proteomes" id="UP000831534">
    <property type="component" value="Chromosome"/>
</dbReference>
<proteinExistence type="predicted"/>
<dbReference type="EMBL" id="CP091521">
    <property type="protein sequence ID" value="UOP04477.1"/>
    <property type="molecule type" value="Genomic_DNA"/>
</dbReference>
<dbReference type="AlphaFoldDB" id="A0A8T9MS88"/>
<feature type="transmembrane region" description="Helical" evidence="1">
    <location>
        <begin position="75"/>
        <end position="96"/>
    </location>
</feature>
<accession>A0A8T9MS88</accession>
<dbReference type="KEGG" id="ckh:LVJ77_09310"/>